<organism evidence="1 2">
    <name type="scientific">Symbiodinium natans</name>
    <dbReference type="NCBI Taxonomy" id="878477"/>
    <lineage>
        <taxon>Eukaryota</taxon>
        <taxon>Sar</taxon>
        <taxon>Alveolata</taxon>
        <taxon>Dinophyceae</taxon>
        <taxon>Suessiales</taxon>
        <taxon>Symbiodiniaceae</taxon>
        <taxon>Symbiodinium</taxon>
    </lineage>
</organism>
<dbReference type="AlphaFoldDB" id="A0A812P1L0"/>
<comment type="caution">
    <text evidence="1">The sequence shown here is derived from an EMBL/GenBank/DDBJ whole genome shotgun (WGS) entry which is preliminary data.</text>
</comment>
<dbReference type="Proteomes" id="UP000604046">
    <property type="component" value="Unassembled WGS sequence"/>
</dbReference>
<evidence type="ECO:0000313" key="1">
    <source>
        <dbReference type="EMBL" id="CAE7341211.1"/>
    </source>
</evidence>
<accession>A0A812P1L0</accession>
<dbReference type="OrthoDB" id="480584at2759"/>
<reference evidence="1" key="1">
    <citation type="submission" date="2021-02" db="EMBL/GenBank/DDBJ databases">
        <authorList>
            <person name="Dougan E. K."/>
            <person name="Rhodes N."/>
            <person name="Thang M."/>
            <person name="Chan C."/>
        </authorList>
    </citation>
    <scope>NUCLEOTIDE SEQUENCE</scope>
</reference>
<proteinExistence type="predicted"/>
<gene>
    <name evidence="1" type="ORF">SNAT2548_LOCUS17851</name>
</gene>
<keyword evidence="2" id="KW-1185">Reference proteome</keyword>
<name>A0A812P1L0_9DINO</name>
<dbReference type="EMBL" id="CAJNDS010002126">
    <property type="protein sequence ID" value="CAE7341211.1"/>
    <property type="molecule type" value="Genomic_DNA"/>
</dbReference>
<sequence>MTQVDKLKGMGKLADVKSFIHADVESRMTAFLSKEDVLKHGSWGREQARLLAAEVCQAYEGENALLSDVSGTASLIRDLLQKDDLQAMSAALERFKNVDEDEVLDDGLFQFLQKHKTGMAIIADCTKCIQEGEVQLQGELFLKKLQEALNSIKSVEDQMTASAISDVVKTFWDLKSSKTVPNMVSKHKVALDVLMKDFWRLVSSGVNNMLSSTLASCLELLLDQLDRKRQGHGTSNESNANGFSDSHETEFAEVLREMKCEALLKHEFWKQAGKCLPQTLQQDLTRFEKVSITVSDLASYVFCKEDKLRAREVTSDNLKEWASCDVEVCRFLKEPALLEAFQSVFMKVAADELHSRAMAVFERVGCLVDACLSQVSGLNSMALSLADVKEKDVSMLGKGLWTPVLTCFVQVAKCTVLASQNSGSLADVMAAVEAQRQCADSARGASERCRNETDVDSDGKFAATKLGCEDFQAWLANLGDELLKKLFLLALDERTQLKEAYDKGQSLLDKVPPFSLDNEDRYRTVMANIHKSFASVGGKLREHAKTADRVRKVVPEGGVDTLSPGQTVASEPSQSTGLLEWFFAAEQAQALGHTLVCHLNVYAMVTLLRSPVMGAKSDTGKKQAKQLQDIIRTLLEKDLLVTPPHSQLPLSSLLKLCKDCEDAAWA</sequence>
<evidence type="ECO:0000313" key="2">
    <source>
        <dbReference type="Proteomes" id="UP000604046"/>
    </source>
</evidence>
<protein>
    <submittedName>
        <fullName evidence="1">Uncharacterized protein</fullName>
    </submittedName>
</protein>